<protein>
    <submittedName>
        <fullName evidence="1">Uncharacterized protein</fullName>
    </submittedName>
</protein>
<dbReference type="OrthoDB" id="10682436at2759"/>
<accession>X6MXA0</accession>
<comment type="caution">
    <text evidence="1">The sequence shown here is derived from an EMBL/GenBank/DDBJ whole genome shotgun (WGS) entry which is preliminary data.</text>
</comment>
<proteinExistence type="predicted"/>
<dbReference type="EMBL" id="ASPP01015500">
    <property type="protein sequence ID" value="ETO18107.1"/>
    <property type="molecule type" value="Genomic_DNA"/>
</dbReference>
<gene>
    <name evidence="1" type="ORF">RFI_19186</name>
</gene>
<name>X6MXA0_RETFI</name>
<evidence type="ECO:0000313" key="1">
    <source>
        <dbReference type="EMBL" id="ETO18107.1"/>
    </source>
</evidence>
<reference evidence="1 2" key="1">
    <citation type="journal article" date="2013" name="Curr. Biol.">
        <title>The Genome of the Foraminiferan Reticulomyxa filosa.</title>
        <authorList>
            <person name="Glockner G."/>
            <person name="Hulsmann N."/>
            <person name="Schleicher M."/>
            <person name="Noegel A.A."/>
            <person name="Eichinger L."/>
            <person name="Gallinger C."/>
            <person name="Pawlowski J."/>
            <person name="Sierra R."/>
            <person name="Euteneuer U."/>
            <person name="Pillet L."/>
            <person name="Moustafa A."/>
            <person name="Platzer M."/>
            <person name="Groth M."/>
            <person name="Szafranski K."/>
            <person name="Schliwa M."/>
        </authorList>
    </citation>
    <scope>NUCLEOTIDE SEQUENCE [LARGE SCALE GENOMIC DNA]</scope>
</reference>
<sequence>MFIGLKKLVDYCEDSNALADVKDISPATSLERGRSGHEKYGTKVKLEIMRCKNSFNDLILPKTDNKPKPEEINLDEIVIPEPLPVPGGFRDIKFNVIVTMFEEGGEPMSIVGEIQILLKTMLDTKLKRHDLYEIQRIEEFYDKAKERMDYANLIHQLRVADLVDETERTDAYVEFFLTIQCLFFVLSLMLYF</sequence>
<dbReference type="Proteomes" id="UP000023152">
    <property type="component" value="Unassembled WGS sequence"/>
</dbReference>
<dbReference type="AlphaFoldDB" id="X6MXA0"/>
<evidence type="ECO:0000313" key="2">
    <source>
        <dbReference type="Proteomes" id="UP000023152"/>
    </source>
</evidence>
<keyword evidence="2" id="KW-1185">Reference proteome</keyword>
<organism evidence="1 2">
    <name type="scientific">Reticulomyxa filosa</name>
    <dbReference type="NCBI Taxonomy" id="46433"/>
    <lineage>
        <taxon>Eukaryota</taxon>
        <taxon>Sar</taxon>
        <taxon>Rhizaria</taxon>
        <taxon>Retaria</taxon>
        <taxon>Foraminifera</taxon>
        <taxon>Monothalamids</taxon>
        <taxon>Reticulomyxidae</taxon>
        <taxon>Reticulomyxa</taxon>
    </lineage>
</organism>